<dbReference type="InterPro" id="IPR036909">
    <property type="entry name" value="Cyt_c-like_dom_sf"/>
</dbReference>
<dbReference type="InterPro" id="IPR009056">
    <property type="entry name" value="Cyt_c-like_dom"/>
</dbReference>
<evidence type="ECO:0000256" key="6">
    <source>
        <dbReference type="ARBA" id="ARBA00022723"/>
    </source>
</evidence>
<dbReference type="AlphaFoldDB" id="A0A2P8FKM3"/>
<evidence type="ECO:0000313" key="14">
    <source>
        <dbReference type="Proteomes" id="UP000240418"/>
    </source>
</evidence>
<keyword evidence="5" id="KW-0812">Transmembrane</keyword>
<keyword evidence="14" id="KW-1185">Reference proteome</keyword>
<keyword evidence="4 11" id="KW-0349">Heme</keyword>
<keyword evidence="3" id="KW-1003">Cell membrane</keyword>
<dbReference type="Pfam" id="PF00034">
    <property type="entry name" value="Cytochrom_C"/>
    <property type="match status" value="1"/>
</dbReference>
<evidence type="ECO:0000256" key="4">
    <source>
        <dbReference type="ARBA" id="ARBA00022617"/>
    </source>
</evidence>
<dbReference type="OrthoDB" id="9805828at2"/>
<keyword evidence="6 11" id="KW-0479">Metal-binding</keyword>
<proteinExistence type="predicted"/>
<dbReference type="RefSeq" id="WP_106606929.1">
    <property type="nucleotide sequence ID" value="NZ_PYGJ01000001.1"/>
</dbReference>
<dbReference type="PRINTS" id="PR00604">
    <property type="entry name" value="CYTCHRMECIAB"/>
</dbReference>
<comment type="subcellular location">
    <subcellularLocation>
        <location evidence="1">Cell membrane</location>
        <topology evidence="1">Single-pass membrane protein</topology>
    </subcellularLocation>
</comment>
<dbReference type="Gene3D" id="1.10.760.10">
    <property type="entry name" value="Cytochrome c-like domain"/>
    <property type="match status" value="1"/>
</dbReference>
<dbReference type="FunFam" id="1.10.760.10:FF:000026">
    <property type="entry name" value="Cytochrome C, membrane-bound"/>
    <property type="match status" value="1"/>
</dbReference>
<keyword evidence="9 11" id="KW-0408">Iron</keyword>
<dbReference type="PANTHER" id="PTHR11961">
    <property type="entry name" value="CYTOCHROME C"/>
    <property type="match status" value="1"/>
</dbReference>
<dbReference type="GO" id="GO:0009055">
    <property type="term" value="F:electron transfer activity"/>
    <property type="evidence" value="ECO:0007669"/>
    <property type="project" value="InterPro"/>
</dbReference>
<reference evidence="13 14" key="1">
    <citation type="submission" date="2018-03" db="EMBL/GenBank/DDBJ databases">
        <title>Genomic Encyclopedia of Archaeal and Bacterial Type Strains, Phase II (KMG-II): from individual species to whole genera.</title>
        <authorList>
            <person name="Goeker M."/>
        </authorList>
    </citation>
    <scope>NUCLEOTIDE SEQUENCE [LARGE SCALE GENOMIC DNA]</scope>
    <source>
        <strain evidence="13 14">DSM 100673</strain>
    </source>
</reference>
<evidence type="ECO:0000256" key="7">
    <source>
        <dbReference type="ARBA" id="ARBA00022982"/>
    </source>
</evidence>
<evidence type="ECO:0000256" key="1">
    <source>
        <dbReference type="ARBA" id="ARBA00004162"/>
    </source>
</evidence>
<dbReference type="InterPro" id="IPR002327">
    <property type="entry name" value="Cyt_c_1A/1B"/>
</dbReference>
<dbReference type="GO" id="GO:0005886">
    <property type="term" value="C:plasma membrane"/>
    <property type="evidence" value="ECO:0007669"/>
    <property type="project" value="UniProtKB-SubCell"/>
</dbReference>
<dbReference type="GO" id="GO:0020037">
    <property type="term" value="F:heme binding"/>
    <property type="evidence" value="ECO:0007669"/>
    <property type="project" value="InterPro"/>
</dbReference>
<organism evidence="13 14">
    <name type="scientific">Shimia abyssi</name>
    <dbReference type="NCBI Taxonomy" id="1662395"/>
    <lineage>
        <taxon>Bacteria</taxon>
        <taxon>Pseudomonadati</taxon>
        <taxon>Pseudomonadota</taxon>
        <taxon>Alphaproteobacteria</taxon>
        <taxon>Rhodobacterales</taxon>
        <taxon>Roseobacteraceae</taxon>
    </lineage>
</organism>
<comment type="caution">
    <text evidence="13">The sequence shown here is derived from an EMBL/GenBank/DDBJ whole genome shotgun (WGS) entry which is preliminary data.</text>
</comment>
<keyword evidence="8" id="KW-1133">Transmembrane helix</keyword>
<dbReference type="GO" id="GO:0046872">
    <property type="term" value="F:metal ion binding"/>
    <property type="evidence" value="ECO:0007669"/>
    <property type="project" value="UniProtKB-KW"/>
</dbReference>
<keyword evidence="2" id="KW-0813">Transport</keyword>
<dbReference type="SUPFAM" id="SSF46626">
    <property type="entry name" value="Cytochrome c"/>
    <property type="match status" value="1"/>
</dbReference>
<sequence length="177" mass="18513">MFDTMTLTKVTGAFCGALLVYLLGAWAAEEIYHTGPKGHGDGDGHAQQAYVIEVEGGDDHGGAEEDGPSLEELLASADAAKGERVFNKCKACHKLEDGANGTGPHLYDVVDRAVGSVAGFGYSGSLVAVADTWSPENLDGFLANPKSYAPGTKMAFSGLKKDTDRANLIAYLETIGQ</sequence>
<evidence type="ECO:0000256" key="9">
    <source>
        <dbReference type="ARBA" id="ARBA00023004"/>
    </source>
</evidence>
<evidence type="ECO:0000256" key="2">
    <source>
        <dbReference type="ARBA" id="ARBA00022448"/>
    </source>
</evidence>
<evidence type="ECO:0000259" key="12">
    <source>
        <dbReference type="PROSITE" id="PS51007"/>
    </source>
</evidence>
<evidence type="ECO:0000256" key="8">
    <source>
        <dbReference type="ARBA" id="ARBA00022989"/>
    </source>
</evidence>
<name>A0A2P8FKM3_9RHOB</name>
<keyword evidence="7" id="KW-0249">Electron transport</keyword>
<dbReference type="Proteomes" id="UP000240418">
    <property type="component" value="Unassembled WGS sequence"/>
</dbReference>
<feature type="domain" description="Cytochrome c" evidence="12">
    <location>
        <begin position="77"/>
        <end position="176"/>
    </location>
</feature>
<evidence type="ECO:0000256" key="3">
    <source>
        <dbReference type="ARBA" id="ARBA00022475"/>
    </source>
</evidence>
<gene>
    <name evidence="13" type="ORF">CLV88_101688</name>
</gene>
<accession>A0A2P8FKM3</accession>
<evidence type="ECO:0000256" key="11">
    <source>
        <dbReference type="PROSITE-ProRule" id="PRU00433"/>
    </source>
</evidence>
<dbReference type="EMBL" id="PYGJ01000001">
    <property type="protein sequence ID" value="PSL22262.1"/>
    <property type="molecule type" value="Genomic_DNA"/>
</dbReference>
<evidence type="ECO:0000256" key="10">
    <source>
        <dbReference type="ARBA" id="ARBA00023136"/>
    </source>
</evidence>
<evidence type="ECO:0000313" key="13">
    <source>
        <dbReference type="EMBL" id="PSL22262.1"/>
    </source>
</evidence>
<protein>
    <submittedName>
        <fullName evidence="13">Cytochrome c</fullName>
    </submittedName>
</protein>
<dbReference type="PROSITE" id="PS51007">
    <property type="entry name" value="CYTC"/>
    <property type="match status" value="1"/>
</dbReference>
<evidence type="ECO:0000256" key="5">
    <source>
        <dbReference type="ARBA" id="ARBA00022692"/>
    </source>
</evidence>
<keyword evidence="10" id="KW-0472">Membrane</keyword>